<reference evidence="2" key="1">
    <citation type="submission" date="2020-03" db="EMBL/GenBank/DDBJ databases">
        <authorList>
            <person name="Weist P."/>
        </authorList>
    </citation>
    <scope>NUCLEOTIDE SEQUENCE</scope>
</reference>
<dbReference type="AlphaFoldDB" id="A0A9N7YRT5"/>
<dbReference type="EMBL" id="CADEAL010002001">
    <property type="protein sequence ID" value="CAB1437238.1"/>
    <property type="molecule type" value="Genomic_DNA"/>
</dbReference>
<evidence type="ECO:0000313" key="2">
    <source>
        <dbReference type="EMBL" id="CAB1437238.1"/>
    </source>
</evidence>
<sequence length="192" mass="20878">MSLLANACMGPFMTGVPNGNQARSGSETEKRGCLLRCGAHDTRRTSRNTLAHTTKFKPITELCRRKKKGASPASPAFFDFTPFLLLVFLSPSLQRRGESYDDIRNAYGRYGSLVAGVSRSQSVDNQAVMHLLWILGELITEIAIGYPARPSRTLSRSPPTHSRTSPPSDEPASEGVADSAPGWCLINPHFSG</sequence>
<evidence type="ECO:0000256" key="1">
    <source>
        <dbReference type="SAM" id="MobiDB-lite"/>
    </source>
</evidence>
<gene>
    <name evidence="2" type="ORF">PLEPLA_LOCUS25259</name>
</gene>
<keyword evidence="3" id="KW-1185">Reference proteome</keyword>
<feature type="compositionally biased region" description="Low complexity" evidence="1">
    <location>
        <begin position="150"/>
        <end position="167"/>
    </location>
</feature>
<evidence type="ECO:0000313" key="3">
    <source>
        <dbReference type="Proteomes" id="UP001153269"/>
    </source>
</evidence>
<comment type="caution">
    <text evidence="2">The sequence shown here is derived from an EMBL/GenBank/DDBJ whole genome shotgun (WGS) entry which is preliminary data.</text>
</comment>
<organism evidence="2 3">
    <name type="scientific">Pleuronectes platessa</name>
    <name type="common">European plaice</name>
    <dbReference type="NCBI Taxonomy" id="8262"/>
    <lineage>
        <taxon>Eukaryota</taxon>
        <taxon>Metazoa</taxon>
        <taxon>Chordata</taxon>
        <taxon>Craniata</taxon>
        <taxon>Vertebrata</taxon>
        <taxon>Euteleostomi</taxon>
        <taxon>Actinopterygii</taxon>
        <taxon>Neopterygii</taxon>
        <taxon>Teleostei</taxon>
        <taxon>Neoteleostei</taxon>
        <taxon>Acanthomorphata</taxon>
        <taxon>Carangaria</taxon>
        <taxon>Pleuronectiformes</taxon>
        <taxon>Pleuronectoidei</taxon>
        <taxon>Pleuronectidae</taxon>
        <taxon>Pleuronectes</taxon>
    </lineage>
</organism>
<protein>
    <submittedName>
        <fullName evidence="2">Uncharacterized protein</fullName>
    </submittedName>
</protein>
<accession>A0A9N7YRT5</accession>
<proteinExistence type="predicted"/>
<name>A0A9N7YRT5_PLEPL</name>
<dbReference type="Proteomes" id="UP001153269">
    <property type="component" value="Unassembled WGS sequence"/>
</dbReference>
<feature type="region of interest" description="Disordered" evidence="1">
    <location>
        <begin position="150"/>
        <end position="182"/>
    </location>
</feature>